<evidence type="ECO:0000313" key="2">
    <source>
        <dbReference type="Proteomes" id="UP000537260"/>
    </source>
</evidence>
<comment type="caution">
    <text evidence="1">The sequence shown here is derived from an EMBL/GenBank/DDBJ whole genome shotgun (WGS) entry which is preliminary data.</text>
</comment>
<dbReference type="Proteomes" id="UP000537260">
    <property type="component" value="Unassembled WGS sequence"/>
</dbReference>
<gene>
    <name evidence="1" type="ORF">HNR05_002609</name>
</gene>
<name>A0A7Z0EG01_9MICO</name>
<reference evidence="1 2" key="1">
    <citation type="submission" date="2020-07" db="EMBL/GenBank/DDBJ databases">
        <title>Sequencing the genomes of 1000 actinobacteria strains.</title>
        <authorList>
            <person name="Klenk H.-P."/>
        </authorList>
    </citation>
    <scope>NUCLEOTIDE SEQUENCE [LARGE SCALE GENOMIC DNA]</scope>
    <source>
        <strain evidence="1 2">LI1</strain>
    </source>
</reference>
<evidence type="ECO:0000313" key="1">
    <source>
        <dbReference type="EMBL" id="NYJ20818.1"/>
    </source>
</evidence>
<dbReference type="AlphaFoldDB" id="A0A7Z0EG01"/>
<keyword evidence="2" id="KW-1185">Reference proteome</keyword>
<accession>A0A7Z0EG01</accession>
<sequence length="90" mass="9776">MAPKHAYVTTPKTRPEWSTVSMHTALHDLAKRMFDTADNLSVHRSDRALLKFAAAQTISAASLVTCGHWDIDTARAWLDAGDAAVARVSA</sequence>
<organism evidence="1 2">
    <name type="scientific">Glaciibacter psychrotolerans</name>
    <dbReference type="NCBI Taxonomy" id="670054"/>
    <lineage>
        <taxon>Bacteria</taxon>
        <taxon>Bacillati</taxon>
        <taxon>Actinomycetota</taxon>
        <taxon>Actinomycetes</taxon>
        <taxon>Micrococcales</taxon>
        <taxon>Microbacteriaceae</taxon>
        <taxon>Glaciibacter</taxon>
    </lineage>
</organism>
<proteinExistence type="predicted"/>
<protein>
    <submittedName>
        <fullName evidence="1">Uncharacterized protein</fullName>
    </submittedName>
</protein>
<dbReference type="EMBL" id="JACCFM010000001">
    <property type="protein sequence ID" value="NYJ20818.1"/>
    <property type="molecule type" value="Genomic_DNA"/>
</dbReference>
<dbReference type="RefSeq" id="WP_179579514.1">
    <property type="nucleotide sequence ID" value="NZ_JACCFM010000001.1"/>
</dbReference>